<proteinExistence type="predicted"/>
<accession>A0A143CBW1</accession>
<name>A0A143CBW1_9ACTN</name>
<dbReference type="KEGG" id="stsi:A4E84_38915"/>
<keyword evidence="2" id="KW-1185">Reference proteome</keyword>
<dbReference type="STRING" id="1783515.A4E84_38915"/>
<dbReference type="EMBL" id="CP015098">
    <property type="protein sequence ID" value="AMW14913.1"/>
    <property type="molecule type" value="Genomic_DNA"/>
</dbReference>
<protein>
    <submittedName>
        <fullName evidence="1">Uncharacterized protein</fullName>
    </submittedName>
</protein>
<gene>
    <name evidence="1" type="ORF">A4E84_38915</name>
</gene>
<dbReference type="Proteomes" id="UP000076096">
    <property type="component" value="Chromosome"/>
</dbReference>
<sequence length="71" mass="7536">MGLMVCPADDEVTSPAISWAYYGSDHDPTVRLLQRGAVDPGDNAAGRRHRAIPAATCTLAENPPAHRAAPR</sequence>
<organism evidence="1 2">
    <name type="scientific">Streptomyces qaidamensis</name>
    <dbReference type="NCBI Taxonomy" id="1783515"/>
    <lineage>
        <taxon>Bacteria</taxon>
        <taxon>Bacillati</taxon>
        <taxon>Actinomycetota</taxon>
        <taxon>Actinomycetes</taxon>
        <taxon>Kitasatosporales</taxon>
        <taxon>Streptomycetaceae</taxon>
        <taxon>Streptomyces</taxon>
        <taxon>Streptomyces aurantiacus group</taxon>
    </lineage>
</organism>
<dbReference type="AlphaFoldDB" id="A0A143CBW1"/>
<evidence type="ECO:0000313" key="1">
    <source>
        <dbReference type="EMBL" id="AMW14913.1"/>
    </source>
</evidence>
<reference evidence="2" key="1">
    <citation type="submission" date="2016-04" db="EMBL/GenBank/DDBJ databases">
        <authorList>
            <person name="Zhang B."/>
        </authorList>
    </citation>
    <scope>NUCLEOTIDE SEQUENCE [LARGE SCALE GENOMIC DNA]</scope>
    <source>
        <strain evidence="2">S10</strain>
    </source>
</reference>
<evidence type="ECO:0000313" key="2">
    <source>
        <dbReference type="Proteomes" id="UP000076096"/>
    </source>
</evidence>